<dbReference type="RefSeq" id="WP_238582808.1">
    <property type="nucleotide sequence ID" value="NZ_CAAAHN010000005.1"/>
</dbReference>
<dbReference type="EMBL" id="LNYC01000051">
    <property type="protein sequence ID" value="KTC99077.1"/>
    <property type="molecule type" value="Genomic_DNA"/>
</dbReference>
<evidence type="ECO:0000313" key="5">
    <source>
        <dbReference type="Proteomes" id="UP000054785"/>
    </source>
</evidence>
<comment type="subcellular location">
    <subcellularLocation>
        <location evidence="2">Cell outer membrane</location>
    </subcellularLocation>
</comment>
<dbReference type="Proteomes" id="UP000054785">
    <property type="component" value="Unassembled WGS sequence"/>
</dbReference>
<dbReference type="PANTHER" id="PTHR30189:SF1">
    <property type="entry name" value="LPS-ASSEMBLY PROTEIN LPTD"/>
    <property type="match status" value="1"/>
</dbReference>
<organism evidence="4 5">
    <name type="scientific">Legionella geestiana</name>
    <dbReference type="NCBI Taxonomy" id="45065"/>
    <lineage>
        <taxon>Bacteria</taxon>
        <taxon>Pseudomonadati</taxon>
        <taxon>Pseudomonadota</taxon>
        <taxon>Gammaproteobacteria</taxon>
        <taxon>Legionellales</taxon>
        <taxon>Legionellaceae</taxon>
        <taxon>Legionella</taxon>
    </lineage>
</organism>
<dbReference type="GO" id="GO:0009279">
    <property type="term" value="C:cell outer membrane"/>
    <property type="evidence" value="ECO:0007669"/>
    <property type="project" value="UniProtKB-SubCell"/>
</dbReference>
<reference evidence="4 5" key="1">
    <citation type="submission" date="2015-11" db="EMBL/GenBank/DDBJ databases">
        <title>Genomic analysis of 38 Legionella species identifies large and diverse effector repertoires.</title>
        <authorList>
            <person name="Burstein D."/>
            <person name="Amaro F."/>
            <person name="Zusman T."/>
            <person name="Lifshitz Z."/>
            <person name="Cohen O."/>
            <person name="Gilbert J.A."/>
            <person name="Pupko T."/>
            <person name="Shuman H.A."/>
            <person name="Segal G."/>
        </authorList>
    </citation>
    <scope>NUCLEOTIDE SEQUENCE [LARGE SCALE GENOMIC DNA]</scope>
    <source>
        <strain evidence="4 5">ATCC 49504</strain>
    </source>
</reference>
<name>A0A0W0TUF9_9GAMM</name>
<sequence length="842" mass="95388">MAVNNWRYYTLTGSMVLVAGLLMGAGGSNSDKETVEVVKACVIARDTELTKPVRMSVARCLGWQNDAARQSQSCAGSYTPLVVKPQPPDTIEITADAVSFRNEGASKLTGAVEVHESTRIVSADTAWLYRDAKTHDINRVVLLGNVRYQEPGRLMIARRATLNPQDKSGRVEEVLYRFDPTRPEEALPAWGRAAFVERFANSDYRMRRATWTTCAPEDRSWAIEAENIDINNAKSQGVARNARLRVGGVPLLYTPWMSFPTTKERKTGFLMPMTGYSNVNGFDLTLPLYLNLAPNYDATLFPHLYSERGVMMGGNFRYLLPSSTGIIGGDFLPRDRAFAHFLDINQPNYPELDGLSTNRWSFFLNNETHFTDNLRMHLQYQDVSDDYYLQDFSTNLSVLTERQLLRQGDVAYTTDHWLLRGMVQSFQTLQPVNQTPVSQIYERLPELLALGNYSDLPMNLVFNIRGQFDQFRWPDEEQSVNQGPRYYLNPSLALPLSRPWGYTTPSVDVITNYYEVTKNGTVPTQHFDRFIPRLSLDNGLFFERPSQLFGQSFTQTLEPRLYYLYVPFRNQAEIPVYDSGYMIFTTQQLFRDNRFSGFDRVADANQLAWGVTSRLLSDASGLEKASVGIGQIRYFSTRRVQLCQSKTGECEDNPHILGYTSPFTSTSPFATTGMLRLNPVLSVNGGYVWDTGFNTTNNASFNLHYQTADNRLVNLGYTFLVNGDITQVANSPIEDNNLNQASFSWAWPLTDRWNSLGAYGYNISKGYDMLTFLGLEYDNCCWAMRLMGGRTFSNLNSVQRPQYNNHVFVQFLLKGLGSVSSSDPASAIRTYITGYRDKFHNG</sequence>
<dbReference type="InterPro" id="IPR050218">
    <property type="entry name" value="LptD"/>
</dbReference>
<protein>
    <recommendedName>
        <fullName evidence="2">LPS-assembly protein LptD</fullName>
    </recommendedName>
</protein>
<comment type="function">
    <text evidence="2">Together with LptE, is involved in the assembly of lipopolysaccharide (LPS) at the surface of the outer membrane.</text>
</comment>
<evidence type="ECO:0000256" key="1">
    <source>
        <dbReference type="ARBA" id="ARBA00023237"/>
    </source>
</evidence>
<gene>
    <name evidence="2" type="primary">lptD</name>
    <name evidence="4" type="ORF">Lgee_1343</name>
</gene>
<dbReference type="HAMAP" id="MF_01411">
    <property type="entry name" value="LPS_assembly_LptD"/>
    <property type="match status" value="1"/>
</dbReference>
<dbReference type="InterPro" id="IPR007543">
    <property type="entry name" value="LptD_C"/>
</dbReference>
<dbReference type="Pfam" id="PF04453">
    <property type="entry name" value="LptD"/>
    <property type="match status" value="1"/>
</dbReference>
<dbReference type="GO" id="GO:0015920">
    <property type="term" value="P:lipopolysaccharide transport"/>
    <property type="evidence" value="ECO:0007669"/>
    <property type="project" value="InterPro"/>
</dbReference>
<keyword evidence="1 2" id="KW-0998">Cell outer membrane</keyword>
<evidence type="ECO:0000259" key="3">
    <source>
        <dbReference type="Pfam" id="PF04453"/>
    </source>
</evidence>
<keyword evidence="2" id="KW-0732">Signal</keyword>
<dbReference type="PANTHER" id="PTHR30189">
    <property type="entry name" value="LPS-ASSEMBLY PROTEIN"/>
    <property type="match status" value="1"/>
</dbReference>
<dbReference type="GO" id="GO:1990351">
    <property type="term" value="C:transporter complex"/>
    <property type="evidence" value="ECO:0007669"/>
    <property type="project" value="TreeGrafter"/>
</dbReference>
<evidence type="ECO:0000256" key="2">
    <source>
        <dbReference type="HAMAP-Rule" id="MF_01411"/>
    </source>
</evidence>
<dbReference type="InterPro" id="IPR020889">
    <property type="entry name" value="LipoPS_assembly_LptD"/>
</dbReference>
<comment type="caution">
    <text evidence="4">The sequence shown here is derived from an EMBL/GenBank/DDBJ whole genome shotgun (WGS) entry which is preliminary data.</text>
</comment>
<dbReference type="GO" id="GO:0043165">
    <property type="term" value="P:Gram-negative-bacterium-type cell outer membrane assembly"/>
    <property type="evidence" value="ECO:0007669"/>
    <property type="project" value="UniProtKB-UniRule"/>
</dbReference>
<evidence type="ECO:0000313" key="4">
    <source>
        <dbReference type="EMBL" id="KTC99077.1"/>
    </source>
</evidence>
<comment type="similarity">
    <text evidence="2">Belongs to the LptD family.</text>
</comment>
<keyword evidence="2" id="KW-0472">Membrane</keyword>
<dbReference type="AlphaFoldDB" id="A0A0W0TUF9"/>
<comment type="subunit">
    <text evidence="2">Component of the lipopolysaccharide transport and assembly complex. Interacts with LptE and LptA.</text>
</comment>
<dbReference type="PATRIC" id="fig|45065.4.peg.1450"/>
<accession>A0A0W0TUF9</accession>
<keyword evidence="5" id="KW-1185">Reference proteome</keyword>
<dbReference type="STRING" id="45065.Lgee_1343"/>
<proteinExistence type="inferred from homology"/>
<comment type="caution">
    <text evidence="2">Lacks conserved residue(s) required for the propagation of feature annotation.</text>
</comment>
<feature type="domain" description="LptD C-terminal" evidence="3">
    <location>
        <begin position="357"/>
        <end position="753"/>
    </location>
</feature>